<dbReference type="GO" id="GO:0003723">
    <property type="term" value="F:RNA binding"/>
    <property type="evidence" value="ECO:0007669"/>
    <property type="project" value="UniProtKB-UniRule"/>
</dbReference>
<evidence type="ECO:0000313" key="9">
    <source>
        <dbReference type="Proteomes" id="UP000538292"/>
    </source>
</evidence>
<name>A0A7W1XPI5_9BACL</name>
<evidence type="ECO:0000313" key="8">
    <source>
        <dbReference type="EMBL" id="MBA4600909.1"/>
    </source>
</evidence>
<feature type="domain" description="NusB/RsmB/TIM44" evidence="7">
    <location>
        <begin position="5"/>
        <end position="128"/>
    </location>
</feature>
<evidence type="ECO:0000256" key="2">
    <source>
        <dbReference type="ARBA" id="ARBA00022814"/>
    </source>
</evidence>
<dbReference type="AlphaFoldDB" id="A0A7W1XPI5"/>
<dbReference type="HAMAP" id="MF_00073">
    <property type="entry name" value="NusB"/>
    <property type="match status" value="1"/>
</dbReference>
<dbReference type="InterPro" id="IPR006027">
    <property type="entry name" value="NusB_RsmB_TIM44"/>
</dbReference>
<dbReference type="SUPFAM" id="SSF48013">
    <property type="entry name" value="NusB-like"/>
    <property type="match status" value="1"/>
</dbReference>
<evidence type="ECO:0000256" key="6">
    <source>
        <dbReference type="HAMAP-Rule" id="MF_00073"/>
    </source>
</evidence>
<dbReference type="PANTHER" id="PTHR11078">
    <property type="entry name" value="N UTILIZATION SUBSTANCE PROTEIN B-RELATED"/>
    <property type="match status" value="1"/>
</dbReference>
<comment type="similarity">
    <text evidence="1 6">Belongs to the NusB family.</text>
</comment>
<comment type="caution">
    <text evidence="8">The sequence shown here is derived from an EMBL/GenBank/DDBJ whole genome shotgun (WGS) entry which is preliminary data.</text>
</comment>
<keyword evidence="2 6" id="KW-0889">Transcription antitermination</keyword>
<dbReference type="GO" id="GO:0006353">
    <property type="term" value="P:DNA-templated transcription termination"/>
    <property type="evidence" value="ECO:0007669"/>
    <property type="project" value="UniProtKB-UniRule"/>
</dbReference>
<dbReference type="InterPro" id="IPR011605">
    <property type="entry name" value="NusB_fam"/>
</dbReference>
<accession>A0A7W1XPI5</accession>
<dbReference type="EMBL" id="JACEOL010000002">
    <property type="protein sequence ID" value="MBA4600909.1"/>
    <property type="molecule type" value="Genomic_DNA"/>
</dbReference>
<keyword evidence="4 6" id="KW-0805">Transcription regulation</keyword>
<evidence type="ECO:0000256" key="5">
    <source>
        <dbReference type="ARBA" id="ARBA00023163"/>
    </source>
</evidence>
<dbReference type="InterPro" id="IPR035926">
    <property type="entry name" value="NusB-like_sf"/>
</dbReference>
<dbReference type="Gene3D" id="1.10.940.10">
    <property type="entry name" value="NusB-like"/>
    <property type="match status" value="1"/>
</dbReference>
<organism evidence="8 9">
    <name type="scientific">Thermoactinomyces mirandus</name>
    <dbReference type="NCBI Taxonomy" id="2756294"/>
    <lineage>
        <taxon>Bacteria</taxon>
        <taxon>Bacillati</taxon>
        <taxon>Bacillota</taxon>
        <taxon>Bacilli</taxon>
        <taxon>Bacillales</taxon>
        <taxon>Thermoactinomycetaceae</taxon>
        <taxon>Thermoactinomyces</taxon>
    </lineage>
</organism>
<keyword evidence="3 6" id="KW-0694">RNA-binding</keyword>
<dbReference type="Proteomes" id="UP000538292">
    <property type="component" value="Unassembled WGS sequence"/>
</dbReference>
<dbReference type="GO" id="GO:0031564">
    <property type="term" value="P:transcription antitermination"/>
    <property type="evidence" value="ECO:0007669"/>
    <property type="project" value="UniProtKB-KW"/>
</dbReference>
<dbReference type="NCBIfam" id="TIGR01951">
    <property type="entry name" value="nusB"/>
    <property type="match status" value="1"/>
</dbReference>
<reference evidence="8 9" key="1">
    <citation type="submission" date="2020-07" db="EMBL/GenBank/DDBJ databases">
        <title>Thermoactinomyces phylogeny.</title>
        <authorList>
            <person name="Dunlap C."/>
        </authorList>
    </citation>
    <scope>NUCLEOTIDE SEQUENCE [LARGE SCALE GENOMIC DNA]</scope>
    <source>
        <strain evidence="8 9">AMNI-1</strain>
    </source>
</reference>
<keyword evidence="9" id="KW-1185">Reference proteome</keyword>
<comment type="function">
    <text evidence="6">Involved in transcription antitermination. Required for transcription of ribosomal RNA (rRNA) genes. Binds specifically to the boxA antiterminator sequence of the ribosomal RNA (rrn) operons.</text>
</comment>
<evidence type="ECO:0000256" key="3">
    <source>
        <dbReference type="ARBA" id="ARBA00022884"/>
    </source>
</evidence>
<dbReference type="RefSeq" id="WP_181736850.1">
    <property type="nucleotide sequence ID" value="NZ_JACEOL010000002.1"/>
</dbReference>
<gene>
    <name evidence="6 8" type="primary">nusB</name>
    <name evidence="8" type="ORF">H2C83_00925</name>
</gene>
<dbReference type="GO" id="GO:0005829">
    <property type="term" value="C:cytosol"/>
    <property type="evidence" value="ECO:0007669"/>
    <property type="project" value="TreeGrafter"/>
</dbReference>
<proteinExistence type="inferred from homology"/>
<evidence type="ECO:0000256" key="4">
    <source>
        <dbReference type="ARBA" id="ARBA00023015"/>
    </source>
</evidence>
<protein>
    <recommendedName>
        <fullName evidence="6">Transcription antitermination protein NusB</fullName>
    </recommendedName>
    <alternativeName>
        <fullName evidence="6">Antitermination factor NusB</fullName>
    </alternativeName>
</protein>
<dbReference type="Pfam" id="PF01029">
    <property type="entry name" value="NusB"/>
    <property type="match status" value="1"/>
</dbReference>
<sequence>MSRRTVREKVIQTLYECEFHTDRRQEVVVSRSTQIDEKERPFFLHLAEGVMSRVSQLDDAIRPYLKKGWSVERLSTVDKMVLRLAAFELLYELTPQGVVINEAVELAKSFGGEDSGRFVNGILGKLAKNRPTQGTEA</sequence>
<evidence type="ECO:0000259" key="7">
    <source>
        <dbReference type="Pfam" id="PF01029"/>
    </source>
</evidence>
<dbReference type="PANTHER" id="PTHR11078:SF3">
    <property type="entry name" value="ANTITERMINATION NUSB DOMAIN-CONTAINING PROTEIN"/>
    <property type="match status" value="1"/>
</dbReference>
<evidence type="ECO:0000256" key="1">
    <source>
        <dbReference type="ARBA" id="ARBA00005952"/>
    </source>
</evidence>
<keyword evidence="5 6" id="KW-0804">Transcription</keyword>